<evidence type="ECO:0008006" key="4">
    <source>
        <dbReference type="Google" id="ProtNLM"/>
    </source>
</evidence>
<protein>
    <recommendedName>
        <fullName evidence="4">Tetratricopeptide repeat protein</fullName>
    </recommendedName>
</protein>
<keyword evidence="1" id="KW-0732">Signal</keyword>
<comment type="caution">
    <text evidence="2">The sequence shown here is derived from an EMBL/GenBank/DDBJ whole genome shotgun (WGS) entry which is preliminary data.</text>
</comment>
<dbReference type="AlphaFoldDB" id="A0A975WCQ0"/>
<sequence>MMKRRKNSAYSCFLGAVAALTLGLPQSSAAATETVRAMPAVQGLEAPIWGIEPPVLYLAPRESQPFLAGRTALMAALLRAGETGPARMRVLIELAEFHFAHGMIPEALSILSEVRGPQVPPAHGLRAAALELALGLFDPLGRPLTERAANLLAPHYAKWPDQPLLLVMSDLRAGACAKAAPGLRAAFERLQRFPEVAREQALPALLECAIDDRQWQLARDIASRFEDHVTLHDSPALHFLLGKVAEAGDAPLAAFDSYALAQSGSDRWGHRARRALVDLGLRQDALSSAEAADLLALETEIWRGDAAAADTLGDLAALQEIAGDPVAAVETYGRLRQRHPGTDQAQGAQQKAQHLIGKLYEQGASGEISLSAFMALHARIAPWFRFTADYALSAERFADGFLAAGATTVAAQEFATIRDHLTAAQDLGLFAPLPGQLDRLAVKEAEALLQGGQFEALGLRLAEPPRPEEPALAARLALVSARYLDETGQRAALLSASAAEAPEQVLRLRAQARFERGEWPEAQAAYAALAARTGADLPLPDAIRYLLAAHRSGDVATAADLVGRFAALTDLPEWTEIAATLTAQVPELLPLRQDAARRRIDSAQDMLDTLSAPRSVN</sequence>
<keyword evidence="3" id="KW-1185">Reference proteome</keyword>
<name>A0A975WCQ0_9RHOB</name>
<reference evidence="2 3" key="1">
    <citation type="submission" date="2016-10" db="EMBL/GenBank/DDBJ databases">
        <authorList>
            <person name="Varghese N."/>
            <person name="Submissions S."/>
        </authorList>
    </citation>
    <scope>NUCLEOTIDE SEQUENCE [LARGE SCALE GENOMIC DNA]</scope>
    <source>
        <strain evidence="2 3">FF3</strain>
    </source>
</reference>
<evidence type="ECO:0000313" key="3">
    <source>
        <dbReference type="Proteomes" id="UP000182932"/>
    </source>
</evidence>
<gene>
    <name evidence="2" type="ORF">SAMN04487940_114103</name>
</gene>
<organism evidence="2 3">
    <name type="scientific">Marinovum algicola</name>
    <dbReference type="NCBI Taxonomy" id="42444"/>
    <lineage>
        <taxon>Bacteria</taxon>
        <taxon>Pseudomonadati</taxon>
        <taxon>Pseudomonadota</taxon>
        <taxon>Alphaproteobacteria</taxon>
        <taxon>Rhodobacterales</taxon>
        <taxon>Roseobacteraceae</taxon>
        <taxon>Marinovum</taxon>
    </lineage>
</organism>
<evidence type="ECO:0000313" key="2">
    <source>
        <dbReference type="EMBL" id="SEJ93662.1"/>
    </source>
</evidence>
<feature type="signal peptide" evidence="1">
    <location>
        <begin position="1"/>
        <end position="30"/>
    </location>
</feature>
<dbReference type="Proteomes" id="UP000182932">
    <property type="component" value="Unassembled WGS sequence"/>
</dbReference>
<feature type="chain" id="PRO_5038076773" description="Tetratricopeptide repeat protein" evidence="1">
    <location>
        <begin position="31"/>
        <end position="617"/>
    </location>
</feature>
<proteinExistence type="predicted"/>
<evidence type="ECO:0000256" key="1">
    <source>
        <dbReference type="SAM" id="SignalP"/>
    </source>
</evidence>
<dbReference type="EMBL" id="FNYY01000014">
    <property type="protein sequence ID" value="SEJ93662.1"/>
    <property type="molecule type" value="Genomic_DNA"/>
</dbReference>
<accession>A0A975WCQ0</accession>